<dbReference type="InterPro" id="IPR029787">
    <property type="entry name" value="Nucleotide_cyclase"/>
</dbReference>
<sequence>MLTIVMVPIFALLSITANFFDGTLQTYTKLIAIRQDLYLGRELGTFLRYFQRERDMSTLYASSIGPETKGRLLNRYIDTDSALNNLSSWPVSASNPRPEFQTLEVFSAYLAKHRYELDIKELTTAGEIAFYSDGIDVFIKWLYEAISVASSESIWKSLVAYQEIIVTSENIGRERGYGVTFYALGYFRNRQEYLMFLESQDIANVTFRFARQLSEIAFNIYDQSVKDHPVIFENIKNMRFEIRSNETSVGYGSLEYADSWFGNMTFYQDVIREVQTAIASEIDVILETNSAQSVRNITVFALMFGAFLLICPLVVFGVYSLTSQIQKYSISIATRTRALKQEKTCTDTLLYQMLPKSVAERLKRNEEVCAETFQNATLFFGDIVGFTQISSNSSPLQVVNMLNKLFSCFDKRIEEHDVYKVETIGDAYMVVSGVPKSNGQKHAGEIATMALDLLVHICSMKIPHIPGKTLQLRIGCHSGSVVAGVVGTKMPRYCLFGESVNVAAKMESLGRPSMIHISETTFDILNELGGYVMELRTDDLAKVKQQWDAIPTDPVLMSSFRGTVRTYWLIRKEGFFLDDVNLSSRENTPDSEDIH</sequence>
<dbReference type="FunFam" id="3.30.70.1230:FF:000015">
    <property type="entry name" value="Guanylate cyclase"/>
    <property type="match status" value="1"/>
</dbReference>
<dbReference type="InterPro" id="IPR001054">
    <property type="entry name" value="A/G_cyclase"/>
</dbReference>
<dbReference type="GO" id="GO:0007168">
    <property type="term" value="P:receptor guanylyl cyclase signaling pathway"/>
    <property type="evidence" value="ECO:0007669"/>
    <property type="project" value="TreeGrafter"/>
</dbReference>
<feature type="domain" description="Guanylate cyclase" evidence="13">
    <location>
        <begin position="377"/>
        <end position="507"/>
    </location>
</feature>
<comment type="subcellular location">
    <subcellularLocation>
        <location evidence="1">Membrane</location>
        <topology evidence="1">Single-pass type I membrane protein</topology>
    </subcellularLocation>
</comment>
<evidence type="ECO:0000256" key="7">
    <source>
        <dbReference type="ARBA" id="ARBA00023136"/>
    </source>
</evidence>
<evidence type="ECO:0000256" key="6">
    <source>
        <dbReference type="ARBA" id="ARBA00022989"/>
    </source>
</evidence>
<dbReference type="Gene3D" id="6.10.250.780">
    <property type="match status" value="1"/>
</dbReference>
<dbReference type="Pfam" id="PF00211">
    <property type="entry name" value="Guanylate_cyc"/>
    <property type="match status" value="1"/>
</dbReference>
<dbReference type="Gene3D" id="3.30.70.1230">
    <property type="entry name" value="Nucleotide cyclase"/>
    <property type="match status" value="1"/>
</dbReference>
<dbReference type="GO" id="GO:0004016">
    <property type="term" value="F:adenylate cyclase activity"/>
    <property type="evidence" value="ECO:0007669"/>
    <property type="project" value="TreeGrafter"/>
</dbReference>
<evidence type="ECO:0000256" key="8">
    <source>
        <dbReference type="ARBA" id="ARBA00023239"/>
    </source>
</evidence>
<name>A0A210QHN4_MIZYE</name>
<evidence type="ECO:0000256" key="11">
    <source>
        <dbReference type="SAM" id="Phobius"/>
    </source>
</evidence>
<evidence type="ECO:0000256" key="4">
    <source>
        <dbReference type="ARBA" id="ARBA00022729"/>
    </source>
</evidence>
<evidence type="ECO:0000259" key="13">
    <source>
        <dbReference type="PROSITE" id="PS50125"/>
    </source>
</evidence>
<dbReference type="SMART" id="SM00044">
    <property type="entry name" value="CYCc"/>
    <property type="match status" value="1"/>
</dbReference>
<dbReference type="GO" id="GO:0035556">
    <property type="term" value="P:intracellular signal transduction"/>
    <property type="evidence" value="ECO:0007669"/>
    <property type="project" value="InterPro"/>
</dbReference>
<keyword evidence="6 11" id="KW-1133">Transmembrane helix</keyword>
<dbReference type="OrthoDB" id="1890790at2759"/>
<keyword evidence="9" id="KW-0141">cGMP biosynthesis</keyword>
<dbReference type="GO" id="GO:0004383">
    <property type="term" value="F:guanylate cyclase activity"/>
    <property type="evidence" value="ECO:0007669"/>
    <property type="project" value="UniProtKB-EC"/>
</dbReference>
<dbReference type="InterPro" id="IPR013587">
    <property type="entry name" value="Nitrate/nitrite_sensing"/>
</dbReference>
<keyword evidence="3 11" id="KW-0812">Transmembrane</keyword>
<dbReference type="InterPro" id="IPR018297">
    <property type="entry name" value="A/G_cyclase_CS"/>
</dbReference>
<protein>
    <recommendedName>
        <fullName evidence="2">guanylate cyclase</fullName>
        <ecNumber evidence="2">4.6.1.2</ecNumber>
    </recommendedName>
</protein>
<dbReference type="CDD" id="cd07302">
    <property type="entry name" value="CHD"/>
    <property type="match status" value="1"/>
</dbReference>
<evidence type="ECO:0000256" key="10">
    <source>
        <dbReference type="RuleBase" id="RU000405"/>
    </source>
</evidence>
<keyword evidence="8 10" id="KW-0456">Lyase</keyword>
<evidence type="ECO:0000256" key="1">
    <source>
        <dbReference type="ARBA" id="ARBA00004479"/>
    </source>
</evidence>
<keyword evidence="5" id="KW-0547">Nucleotide-binding</keyword>
<keyword evidence="15" id="KW-1185">Reference proteome</keyword>
<feature type="signal peptide" evidence="12">
    <location>
        <begin position="1"/>
        <end position="17"/>
    </location>
</feature>
<keyword evidence="14" id="KW-0675">Receptor</keyword>
<feature type="chain" id="PRO_5012758433" description="guanylate cyclase" evidence="12">
    <location>
        <begin position="18"/>
        <end position="595"/>
    </location>
</feature>
<dbReference type="InterPro" id="IPR011645">
    <property type="entry name" value="HNOB_dom_associated"/>
</dbReference>
<evidence type="ECO:0000256" key="2">
    <source>
        <dbReference type="ARBA" id="ARBA00012202"/>
    </source>
</evidence>
<comment type="similarity">
    <text evidence="10">Belongs to the adenylyl cyclase class-4/guanylyl cyclase family.</text>
</comment>
<accession>A0A210QHN4</accession>
<dbReference type="Pfam" id="PF08376">
    <property type="entry name" value="NIT"/>
    <property type="match status" value="1"/>
</dbReference>
<dbReference type="AlphaFoldDB" id="A0A210QHN4"/>
<dbReference type="PANTHER" id="PTHR11920:SF501">
    <property type="entry name" value="GUANYLATE CYCLASE 32E"/>
    <property type="match status" value="1"/>
</dbReference>
<reference evidence="14 15" key="1">
    <citation type="journal article" date="2017" name="Nat. Ecol. Evol.">
        <title>Scallop genome provides insights into evolution of bilaterian karyotype and development.</title>
        <authorList>
            <person name="Wang S."/>
            <person name="Zhang J."/>
            <person name="Jiao W."/>
            <person name="Li J."/>
            <person name="Xun X."/>
            <person name="Sun Y."/>
            <person name="Guo X."/>
            <person name="Huan P."/>
            <person name="Dong B."/>
            <person name="Zhang L."/>
            <person name="Hu X."/>
            <person name="Sun X."/>
            <person name="Wang J."/>
            <person name="Zhao C."/>
            <person name="Wang Y."/>
            <person name="Wang D."/>
            <person name="Huang X."/>
            <person name="Wang R."/>
            <person name="Lv J."/>
            <person name="Li Y."/>
            <person name="Zhang Z."/>
            <person name="Liu B."/>
            <person name="Lu W."/>
            <person name="Hui Y."/>
            <person name="Liang J."/>
            <person name="Zhou Z."/>
            <person name="Hou R."/>
            <person name="Li X."/>
            <person name="Liu Y."/>
            <person name="Li H."/>
            <person name="Ning X."/>
            <person name="Lin Y."/>
            <person name="Zhao L."/>
            <person name="Xing Q."/>
            <person name="Dou J."/>
            <person name="Li Y."/>
            <person name="Mao J."/>
            <person name="Guo H."/>
            <person name="Dou H."/>
            <person name="Li T."/>
            <person name="Mu C."/>
            <person name="Jiang W."/>
            <person name="Fu Q."/>
            <person name="Fu X."/>
            <person name="Miao Y."/>
            <person name="Liu J."/>
            <person name="Yu Q."/>
            <person name="Li R."/>
            <person name="Liao H."/>
            <person name="Li X."/>
            <person name="Kong Y."/>
            <person name="Jiang Z."/>
            <person name="Chourrout D."/>
            <person name="Li R."/>
            <person name="Bao Z."/>
        </authorList>
    </citation>
    <scope>NUCLEOTIDE SEQUENCE [LARGE SCALE GENOMIC DNA]</scope>
    <source>
        <strain evidence="14 15">PY_sf001</strain>
    </source>
</reference>
<dbReference type="SUPFAM" id="SSF55073">
    <property type="entry name" value="Nucleotide cyclase"/>
    <property type="match status" value="1"/>
</dbReference>
<dbReference type="PROSITE" id="PS50125">
    <property type="entry name" value="GUANYLATE_CYCLASE_2"/>
    <property type="match status" value="1"/>
</dbReference>
<dbReference type="Pfam" id="PF07701">
    <property type="entry name" value="HNOBA"/>
    <property type="match status" value="1"/>
</dbReference>
<evidence type="ECO:0000313" key="15">
    <source>
        <dbReference type="Proteomes" id="UP000242188"/>
    </source>
</evidence>
<dbReference type="EC" id="4.6.1.2" evidence="2"/>
<gene>
    <name evidence="14" type="ORF">KP79_PYT03798</name>
</gene>
<dbReference type="EMBL" id="NEDP02003722">
    <property type="protein sequence ID" value="OWF48111.1"/>
    <property type="molecule type" value="Genomic_DNA"/>
</dbReference>
<dbReference type="InterPro" id="IPR050401">
    <property type="entry name" value="Cyclic_nucleotide_synthase"/>
</dbReference>
<keyword evidence="7 11" id="KW-0472">Membrane</keyword>
<dbReference type="PROSITE" id="PS00452">
    <property type="entry name" value="GUANYLATE_CYCLASE_1"/>
    <property type="match status" value="1"/>
</dbReference>
<evidence type="ECO:0000256" key="3">
    <source>
        <dbReference type="ARBA" id="ARBA00022692"/>
    </source>
</evidence>
<organism evidence="14 15">
    <name type="scientific">Mizuhopecten yessoensis</name>
    <name type="common">Japanese scallop</name>
    <name type="synonym">Patinopecten yessoensis</name>
    <dbReference type="NCBI Taxonomy" id="6573"/>
    <lineage>
        <taxon>Eukaryota</taxon>
        <taxon>Metazoa</taxon>
        <taxon>Spiralia</taxon>
        <taxon>Lophotrochozoa</taxon>
        <taxon>Mollusca</taxon>
        <taxon>Bivalvia</taxon>
        <taxon>Autobranchia</taxon>
        <taxon>Pteriomorphia</taxon>
        <taxon>Pectinida</taxon>
        <taxon>Pectinoidea</taxon>
        <taxon>Pectinidae</taxon>
        <taxon>Mizuhopecten</taxon>
    </lineage>
</organism>
<comment type="caution">
    <text evidence="14">The sequence shown here is derived from an EMBL/GenBank/DDBJ whole genome shotgun (WGS) entry which is preliminary data.</text>
</comment>
<keyword evidence="4 12" id="KW-0732">Signal</keyword>
<feature type="transmembrane region" description="Helical" evidence="11">
    <location>
        <begin position="299"/>
        <end position="321"/>
    </location>
</feature>
<dbReference type="GO" id="GO:0000166">
    <property type="term" value="F:nucleotide binding"/>
    <property type="evidence" value="ECO:0007669"/>
    <property type="project" value="UniProtKB-KW"/>
</dbReference>
<evidence type="ECO:0000256" key="5">
    <source>
        <dbReference type="ARBA" id="ARBA00022741"/>
    </source>
</evidence>
<proteinExistence type="inferred from homology"/>
<dbReference type="GO" id="GO:0005886">
    <property type="term" value="C:plasma membrane"/>
    <property type="evidence" value="ECO:0007669"/>
    <property type="project" value="TreeGrafter"/>
</dbReference>
<dbReference type="PANTHER" id="PTHR11920">
    <property type="entry name" value="GUANYLYL CYCLASE"/>
    <property type="match status" value="1"/>
</dbReference>
<evidence type="ECO:0000313" key="14">
    <source>
        <dbReference type="EMBL" id="OWF48111.1"/>
    </source>
</evidence>
<dbReference type="Proteomes" id="UP000242188">
    <property type="component" value="Unassembled WGS sequence"/>
</dbReference>
<evidence type="ECO:0000256" key="12">
    <source>
        <dbReference type="SAM" id="SignalP"/>
    </source>
</evidence>
<evidence type="ECO:0000256" key="9">
    <source>
        <dbReference type="ARBA" id="ARBA00023293"/>
    </source>
</evidence>
<dbReference type="GO" id="GO:0001653">
    <property type="term" value="F:peptide receptor activity"/>
    <property type="evidence" value="ECO:0007669"/>
    <property type="project" value="TreeGrafter"/>
</dbReference>